<dbReference type="EMBL" id="LSGP01000017">
    <property type="protein sequence ID" value="KYZ75947.1"/>
    <property type="molecule type" value="Genomic_DNA"/>
</dbReference>
<dbReference type="Pfam" id="PF00582">
    <property type="entry name" value="Usp"/>
    <property type="match status" value="1"/>
</dbReference>
<dbReference type="Proteomes" id="UP000076268">
    <property type="component" value="Unassembled WGS sequence"/>
</dbReference>
<dbReference type="Gene3D" id="3.40.50.620">
    <property type="entry name" value="HUPs"/>
    <property type="match status" value="1"/>
</dbReference>
<reference evidence="3 4" key="1">
    <citation type="submission" date="2016-02" db="EMBL/GenBank/DDBJ databases">
        <title>Anaerosporomusa subterraneum gen. nov., sp. nov., a spore-forming obligate anaerobe isolated from saprolite.</title>
        <authorList>
            <person name="Choi J.K."/>
            <person name="Shah M."/>
            <person name="Yee N."/>
        </authorList>
    </citation>
    <scope>NUCLEOTIDE SEQUENCE [LARGE SCALE GENOMIC DNA]</scope>
    <source>
        <strain evidence="3 4">RU4</strain>
    </source>
</reference>
<sequence length="155" mass="16936">MKKDILVPFDGSKNALEALHLAISLAKLFQEKLIILNVQPDLQTPNVKRFFSEKDVRQYQEQMYNETIAPIKQELDNAGVEYETKLLIGNAKEQIIQQAAPVESAQQGCSTVGVRMIVMGSRGMSPVIGGILGSVSYGVLQAAPCPVTIVPYACE</sequence>
<evidence type="ECO:0000256" key="1">
    <source>
        <dbReference type="ARBA" id="ARBA00008791"/>
    </source>
</evidence>
<accession>A0A154BPR8</accession>
<comment type="similarity">
    <text evidence="1">Belongs to the universal stress protein A family.</text>
</comment>
<dbReference type="SUPFAM" id="SSF52402">
    <property type="entry name" value="Adenine nucleotide alpha hydrolases-like"/>
    <property type="match status" value="1"/>
</dbReference>
<dbReference type="AlphaFoldDB" id="A0A154BPR8"/>
<organism evidence="3 4">
    <name type="scientific">Anaerosporomusa subterranea</name>
    <dbReference type="NCBI Taxonomy" id="1794912"/>
    <lineage>
        <taxon>Bacteria</taxon>
        <taxon>Bacillati</taxon>
        <taxon>Bacillota</taxon>
        <taxon>Negativicutes</taxon>
        <taxon>Acetonemataceae</taxon>
        <taxon>Anaerosporomusa</taxon>
    </lineage>
</organism>
<dbReference type="PRINTS" id="PR01438">
    <property type="entry name" value="UNVRSLSTRESS"/>
</dbReference>
<dbReference type="RefSeq" id="WP_066240529.1">
    <property type="nucleotide sequence ID" value="NZ_LSGP01000017.1"/>
</dbReference>
<dbReference type="PANTHER" id="PTHR46268">
    <property type="entry name" value="STRESS RESPONSE PROTEIN NHAX"/>
    <property type="match status" value="1"/>
</dbReference>
<protein>
    <recommendedName>
        <fullName evidence="2">UspA domain-containing protein</fullName>
    </recommendedName>
</protein>
<dbReference type="InterPro" id="IPR006015">
    <property type="entry name" value="Universal_stress_UspA"/>
</dbReference>
<dbReference type="PANTHER" id="PTHR46268:SF6">
    <property type="entry name" value="UNIVERSAL STRESS PROTEIN UP12"/>
    <property type="match status" value="1"/>
</dbReference>
<evidence type="ECO:0000313" key="3">
    <source>
        <dbReference type="EMBL" id="KYZ75947.1"/>
    </source>
</evidence>
<dbReference type="STRING" id="1794912.AXX12_05760"/>
<evidence type="ECO:0000259" key="2">
    <source>
        <dbReference type="Pfam" id="PF00582"/>
    </source>
</evidence>
<dbReference type="CDD" id="cd00293">
    <property type="entry name" value="USP-like"/>
    <property type="match status" value="1"/>
</dbReference>
<dbReference type="OrthoDB" id="9777884at2"/>
<comment type="caution">
    <text evidence="3">The sequence shown here is derived from an EMBL/GenBank/DDBJ whole genome shotgun (WGS) entry which is preliminary data.</text>
</comment>
<dbReference type="InterPro" id="IPR014729">
    <property type="entry name" value="Rossmann-like_a/b/a_fold"/>
</dbReference>
<keyword evidence="4" id="KW-1185">Reference proteome</keyword>
<feature type="domain" description="UspA" evidence="2">
    <location>
        <begin position="3"/>
        <end position="151"/>
    </location>
</feature>
<gene>
    <name evidence="3" type="ORF">AXX12_05760</name>
</gene>
<evidence type="ECO:0000313" key="4">
    <source>
        <dbReference type="Proteomes" id="UP000076268"/>
    </source>
</evidence>
<name>A0A154BPR8_ANASB</name>
<dbReference type="InterPro" id="IPR006016">
    <property type="entry name" value="UspA"/>
</dbReference>
<proteinExistence type="inferred from homology"/>